<evidence type="ECO:0000313" key="2">
    <source>
        <dbReference type="Proteomes" id="UP001732700"/>
    </source>
</evidence>
<protein>
    <submittedName>
        <fullName evidence="1">Uncharacterized protein</fullName>
    </submittedName>
</protein>
<accession>A0ACD5WT03</accession>
<dbReference type="EnsemblPlants" id="AVESA.00010b.r2.4CG1288790.1">
    <property type="protein sequence ID" value="AVESA.00010b.r2.4CG1288790.1.CDS"/>
    <property type="gene ID" value="AVESA.00010b.r2.4CG1288790"/>
</dbReference>
<reference evidence="1" key="1">
    <citation type="submission" date="2021-05" db="EMBL/GenBank/DDBJ databases">
        <authorList>
            <person name="Scholz U."/>
            <person name="Mascher M."/>
            <person name="Fiebig A."/>
        </authorList>
    </citation>
    <scope>NUCLEOTIDE SEQUENCE [LARGE SCALE GENOMIC DNA]</scope>
</reference>
<organism evidence="1 2">
    <name type="scientific">Avena sativa</name>
    <name type="common">Oat</name>
    <dbReference type="NCBI Taxonomy" id="4498"/>
    <lineage>
        <taxon>Eukaryota</taxon>
        <taxon>Viridiplantae</taxon>
        <taxon>Streptophyta</taxon>
        <taxon>Embryophyta</taxon>
        <taxon>Tracheophyta</taxon>
        <taxon>Spermatophyta</taxon>
        <taxon>Magnoliopsida</taxon>
        <taxon>Liliopsida</taxon>
        <taxon>Poales</taxon>
        <taxon>Poaceae</taxon>
        <taxon>BOP clade</taxon>
        <taxon>Pooideae</taxon>
        <taxon>Poodae</taxon>
        <taxon>Poeae</taxon>
        <taxon>Poeae Chloroplast Group 1 (Aveneae type)</taxon>
        <taxon>Aveninae</taxon>
        <taxon>Avena</taxon>
    </lineage>
</organism>
<keyword evidence="2" id="KW-1185">Reference proteome</keyword>
<evidence type="ECO:0000313" key="1">
    <source>
        <dbReference type="EnsemblPlants" id="AVESA.00010b.r2.4CG1288790.1.CDS"/>
    </source>
</evidence>
<sequence length="421" mass="45955">MEIELDSPSRPAPAPMPSSGEIAIADGIAPLPPPPLRQGPASPSPAVSCPEGVLPLSPLRDTPARRRRSKLIRSAAVVDQGAGPVGSPRKKRRGAGEPATAASPGKNVRRARRRLECDGGREEAANETAEEEAVCKKRGRKNAAQHAAAKGGAKEKKGSGLALVPYPSVNRTRGADNVEKSDWEGLWERVVELVMWQNVGRSAFWFGSGSMIFFSSSFSRDIEFSPVKILCNFGVVTLGLAFFKDSLTHRQNTEHVRKFKLTEEDVLRVARAVLPIANSLVSMARVIFSGDPSMTLKVLPVLLFGAKYGHLLTLWRLLAAGFFGSFTLPRLYSCYSSHIHEKVERLNVWILNAWKSCPRKKLVAGAAATTLWNMVSVKTRVMAAFVSVVSLRCYYQYGGGSKNSEGITRQPEKQQAMVMED</sequence>
<proteinExistence type="predicted"/>
<name>A0ACD5WT03_AVESA</name>
<reference evidence="1" key="2">
    <citation type="submission" date="2025-09" db="UniProtKB">
        <authorList>
            <consortium name="EnsemblPlants"/>
        </authorList>
    </citation>
    <scope>IDENTIFICATION</scope>
</reference>
<dbReference type="Proteomes" id="UP001732700">
    <property type="component" value="Chromosome 4C"/>
</dbReference>